<keyword evidence="8" id="KW-1185">Reference proteome</keyword>
<evidence type="ECO:0000256" key="4">
    <source>
        <dbReference type="ARBA" id="ARBA00022989"/>
    </source>
</evidence>
<keyword evidence="3 6" id="KW-0812">Transmembrane</keyword>
<dbReference type="RefSeq" id="WP_162317256.1">
    <property type="nucleotide sequence ID" value="NZ_JAHQXF010000001.1"/>
</dbReference>
<evidence type="ECO:0000256" key="2">
    <source>
        <dbReference type="ARBA" id="ARBA00022475"/>
    </source>
</evidence>
<dbReference type="CDD" id="cd16914">
    <property type="entry name" value="EcfT"/>
    <property type="match status" value="1"/>
</dbReference>
<keyword evidence="2" id="KW-1003">Cell membrane</keyword>
<evidence type="ECO:0000256" key="5">
    <source>
        <dbReference type="ARBA" id="ARBA00023136"/>
    </source>
</evidence>
<evidence type="ECO:0000256" key="1">
    <source>
        <dbReference type="ARBA" id="ARBA00004141"/>
    </source>
</evidence>
<dbReference type="OrthoDB" id="204634at2157"/>
<name>A0A8J7YBG3_9EURY</name>
<dbReference type="Pfam" id="PF02361">
    <property type="entry name" value="CbiQ"/>
    <property type="match status" value="1"/>
</dbReference>
<dbReference type="PANTHER" id="PTHR34857">
    <property type="entry name" value="SLL0384 PROTEIN"/>
    <property type="match status" value="1"/>
</dbReference>
<evidence type="ECO:0000256" key="3">
    <source>
        <dbReference type="ARBA" id="ARBA00022692"/>
    </source>
</evidence>
<accession>A0A8J7YBG3</accession>
<dbReference type="AlphaFoldDB" id="A0A8J7YBG3"/>
<dbReference type="EMBL" id="JAHQXF010000001">
    <property type="protein sequence ID" value="MBV0924186.1"/>
    <property type="molecule type" value="Genomic_DNA"/>
</dbReference>
<evidence type="ECO:0000313" key="7">
    <source>
        <dbReference type="EMBL" id="MBV0924186.1"/>
    </source>
</evidence>
<evidence type="ECO:0000256" key="6">
    <source>
        <dbReference type="SAM" id="Phobius"/>
    </source>
</evidence>
<comment type="subcellular location">
    <subcellularLocation>
        <location evidence="1">Membrane</location>
        <topology evidence="1">Multi-pass membrane protein</topology>
    </subcellularLocation>
</comment>
<evidence type="ECO:0000313" key="8">
    <source>
        <dbReference type="Proteomes" id="UP000766550"/>
    </source>
</evidence>
<feature type="transmembrane region" description="Helical" evidence="6">
    <location>
        <begin position="65"/>
        <end position="86"/>
    </location>
</feature>
<sequence>MLSYRPGDTVVHRLDPRSKLLVQFGLAVAVVAHSTAPWLVGATLFSLLVLAAARLSPLAVCRSYRIVLAVLAFAPLIAGVALGPPWFRVEPALRSARLVARVVPVLFVSAAYLTTTPVRETRAAVQRLVPGKPGQLLGVGMALVVRLFPVVLGDVREVRDAMLARGGQRRPAWVRARLLAVRSLDRTLARSDRLSAALRARCFAWNPTLPPLSFERRDYPVLAVGIALALSPATALL</sequence>
<comment type="caution">
    <text evidence="7">The sequence shown here is derived from an EMBL/GenBank/DDBJ whole genome shotgun (WGS) entry which is preliminary data.</text>
</comment>
<feature type="transmembrane region" description="Helical" evidence="6">
    <location>
        <begin position="20"/>
        <end position="53"/>
    </location>
</feature>
<dbReference type="InterPro" id="IPR003339">
    <property type="entry name" value="ABC/ECF_trnsptr_transmembrane"/>
</dbReference>
<organism evidence="7 8">
    <name type="scientific">Haloarcula limicola</name>
    <dbReference type="NCBI Taxonomy" id="1429915"/>
    <lineage>
        <taxon>Archaea</taxon>
        <taxon>Methanobacteriati</taxon>
        <taxon>Methanobacteriota</taxon>
        <taxon>Stenosarchaea group</taxon>
        <taxon>Halobacteria</taxon>
        <taxon>Halobacteriales</taxon>
        <taxon>Haloarculaceae</taxon>
        <taxon>Haloarcula</taxon>
    </lineage>
</organism>
<dbReference type="Proteomes" id="UP000766550">
    <property type="component" value="Unassembled WGS sequence"/>
</dbReference>
<gene>
    <name evidence="7" type="ORF">KTS45_08200</name>
</gene>
<reference evidence="7 8" key="1">
    <citation type="submission" date="2021-06" db="EMBL/GenBank/DDBJ databases">
        <title>New haloarchaea isolates fom saline soil.</title>
        <authorList>
            <person name="Duran-Viseras A."/>
            <person name="Sanchez-Porro C.S."/>
            <person name="Ventosa A."/>
        </authorList>
    </citation>
    <scope>NUCLEOTIDE SEQUENCE [LARGE SCALE GENOMIC DNA]</scope>
    <source>
        <strain evidence="7 8">JCM 183640</strain>
    </source>
</reference>
<dbReference type="GO" id="GO:0005886">
    <property type="term" value="C:plasma membrane"/>
    <property type="evidence" value="ECO:0007669"/>
    <property type="project" value="UniProtKB-ARBA"/>
</dbReference>
<protein>
    <submittedName>
        <fullName evidence="7">Energy-coupling factor transporter transmembrane protein EcfT</fullName>
    </submittedName>
</protein>
<dbReference type="InterPro" id="IPR051611">
    <property type="entry name" value="ECF_transporter_component"/>
</dbReference>
<dbReference type="PANTHER" id="PTHR34857:SF2">
    <property type="entry name" value="SLL0384 PROTEIN"/>
    <property type="match status" value="1"/>
</dbReference>
<proteinExistence type="predicted"/>
<keyword evidence="4 6" id="KW-1133">Transmembrane helix</keyword>
<keyword evidence="5 6" id="KW-0472">Membrane</keyword>